<reference evidence="3 4" key="1">
    <citation type="submission" date="2022-10" db="EMBL/GenBank/DDBJ databases">
        <authorList>
            <person name="Xie J."/>
            <person name="Shen N."/>
        </authorList>
    </citation>
    <scope>NUCLEOTIDE SEQUENCE [LARGE SCALE GENOMIC DNA]</scope>
    <source>
        <strain evidence="3 4">DSM 41681</strain>
    </source>
</reference>
<feature type="signal peptide" evidence="1">
    <location>
        <begin position="1"/>
        <end position="26"/>
    </location>
</feature>
<keyword evidence="4" id="KW-1185">Reference proteome</keyword>
<proteinExistence type="predicted"/>
<feature type="chain" id="PRO_5045726277" evidence="1">
    <location>
        <begin position="27"/>
        <end position="190"/>
    </location>
</feature>
<dbReference type="RefSeq" id="WP_324775434.1">
    <property type="nucleotide sequence ID" value="NZ_BAAATS010000007.1"/>
</dbReference>
<accession>A0ABU6CNS0</accession>
<evidence type="ECO:0000256" key="1">
    <source>
        <dbReference type="SAM" id="SignalP"/>
    </source>
</evidence>
<evidence type="ECO:0000259" key="2">
    <source>
        <dbReference type="Pfam" id="PF14016"/>
    </source>
</evidence>
<dbReference type="EMBL" id="JAOZYB010000355">
    <property type="protein sequence ID" value="MEB3966297.1"/>
    <property type="molecule type" value="Genomic_DNA"/>
</dbReference>
<feature type="domain" description="DUF4232" evidence="2">
    <location>
        <begin position="43"/>
        <end position="152"/>
    </location>
</feature>
<evidence type="ECO:0000313" key="4">
    <source>
        <dbReference type="Proteomes" id="UP001352223"/>
    </source>
</evidence>
<protein>
    <submittedName>
        <fullName evidence="3">DUF4232 domain-containing protein</fullName>
    </submittedName>
</protein>
<dbReference type="InterPro" id="IPR025326">
    <property type="entry name" value="DUF4232"/>
</dbReference>
<sequence length="190" mass="19572">MRVRRATAATVTAVALTALTASTALVAPAASAGTATAAKPAPCAEKNLTVRAEPSDDSDGVLRLSVRNDSARACLVDRVPTVTYGDLDGAALPVPTVRHAGRSLAPHTTVYAAVLSLSDSKDADDEARTVMSLHVAAVPDHDGRTFQVLKLGAPAGLAVYDPVTTLWQSSPHRATQVLLEETTGRGIIAA</sequence>
<dbReference type="Pfam" id="PF14016">
    <property type="entry name" value="DUF4232"/>
    <property type="match status" value="1"/>
</dbReference>
<dbReference type="Proteomes" id="UP001352223">
    <property type="component" value="Unassembled WGS sequence"/>
</dbReference>
<keyword evidence="1" id="KW-0732">Signal</keyword>
<gene>
    <name evidence="3" type="ORF">OKJ48_39640</name>
</gene>
<comment type="caution">
    <text evidence="3">The sequence shown here is derived from an EMBL/GenBank/DDBJ whole genome shotgun (WGS) entry which is preliminary data.</text>
</comment>
<name>A0ABU6CNS0_9ACTN</name>
<evidence type="ECO:0000313" key="3">
    <source>
        <dbReference type="EMBL" id="MEB3966297.1"/>
    </source>
</evidence>
<organism evidence="3 4">
    <name type="scientific">Streptomyces kunmingensis</name>
    <dbReference type="NCBI Taxonomy" id="68225"/>
    <lineage>
        <taxon>Bacteria</taxon>
        <taxon>Bacillati</taxon>
        <taxon>Actinomycetota</taxon>
        <taxon>Actinomycetes</taxon>
        <taxon>Kitasatosporales</taxon>
        <taxon>Streptomycetaceae</taxon>
        <taxon>Streptomyces</taxon>
    </lineage>
</organism>